<dbReference type="AlphaFoldDB" id="A0A0M3R9C6"/>
<name>A0A0M3R9C6_9BACI</name>
<evidence type="ECO:0000313" key="1">
    <source>
        <dbReference type="EMBL" id="ALC81186.1"/>
    </source>
</evidence>
<keyword evidence="2" id="KW-1185">Reference proteome</keyword>
<protein>
    <submittedName>
        <fullName evidence="1">Uncharacterized protein</fullName>
    </submittedName>
</protein>
<accession>A0A0M3R9C6</accession>
<dbReference type="Gene3D" id="1.25.40.10">
    <property type="entry name" value="Tetratricopeptide repeat domain"/>
    <property type="match status" value="1"/>
</dbReference>
<dbReference type="InterPro" id="IPR011990">
    <property type="entry name" value="TPR-like_helical_dom_sf"/>
</dbReference>
<proteinExistence type="predicted"/>
<organism evidence="1 2">
    <name type="scientific">Bacillus gobiensis</name>
    <dbReference type="NCBI Taxonomy" id="1441095"/>
    <lineage>
        <taxon>Bacteria</taxon>
        <taxon>Bacillati</taxon>
        <taxon>Bacillota</taxon>
        <taxon>Bacilli</taxon>
        <taxon>Bacillales</taxon>
        <taxon>Bacillaceae</taxon>
        <taxon>Bacillus</taxon>
    </lineage>
</organism>
<dbReference type="SUPFAM" id="SSF48452">
    <property type="entry name" value="TPR-like"/>
    <property type="match status" value="1"/>
</dbReference>
<dbReference type="EMBL" id="CP012600">
    <property type="protein sequence ID" value="ALC81186.1"/>
    <property type="molecule type" value="Genomic_DNA"/>
</dbReference>
<dbReference type="Proteomes" id="UP000067625">
    <property type="component" value="Chromosome"/>
</dbReference>
<dbReference type="STRING" id="1441095.AM592_05945"/>
<reference evidence="2" key="1">
    <citation type="submission" date="2015-08" db="EMBL/GenBank/DDBJ databases">
        <title>Genome sequencing project for genomic taxonomy and phylogenomics of Bacillus-like bacteria.</title>
        <authorList>
            <person name="Liu B."/>
            <person name="Wang J."/>
            <person name="Zhu Y."/>
            <person name="Liu G."/>
            <person name="Chen Q."/>
            <person name="Chen Z."/>
            <person name="Lan J."/>
            <person name="Che J."/>
            <person name="Ge C."/>
            <person name="Shi H."/>
            <person name="Pan Z."/>
            <person name="Liu X."/>
        </authorList>
    </citation>
    <scope>NUCLEOTIDE SEQUENCE [LARGE SCALE GENOMIC DNA]</scope>
    <source>
        <strain evidence="2">FJAT-4402</strain>
    </source>
</reference>
<gene>
    <name evidence="1" type="ORF">AM592_05945</name>
</gene>
<evidence type="ECO:0000313" key="2">
    <source>
        <dbReference type="Proteomes" id="UP000067625"/>
    </source>
</evidence>
<sequence length="87" mass="9861">METGNYDDLSLHEKALPHRESAFRLTNSEGKGSLIASALYNLGNCYMKRDIEKAESYSRESVEKYLTGGYDHTKHMAKSFLLVTHTC</sequence>
<dbReference type="PATRIC" id="fig|1441095.3.peg.1299"/>
<reference evidence="1 2" key="2">
    <citation type="journal article" date="2016" name="Int. J. Syst. Evol. Microbiol.">
        <title>Bacillus gobiensis sp. nov., isolated from a soil sample.</title>
        <authorList>
            <person name="Liu B."/>
            <person name="Liu G.H."/>
            <person name="Cetin S."/>
            <person name="Schumann P."/>
            <person name="Pan Z.Z."/>
            <person name="Chen Q.Q."/>
        </authorList>
    </citation>
    <scope>NUCLEOTIDE SEQUENCE [LARGE SCALE GENOMIC DNA]</scope>
    <source>
        <strain evidence="1 2">FJAT-4402</strain>
    </source>
</reference>